<accession>A0A419W8P8</accession>
<dbReference type="Proteomes" id="UP000283387">
    <property type="component" value="Unassembled WGS sequence"/>
</dbReference>
<evidence type="ECO:0008006" key="3">
    <source>
        <dbReference type="Google" id="ProtNLM"/>
    </source>
</evidence>
<organism evidence="1 2">
    <name type="scientific">Mangrovibacterium diazotrophicum</name>
    <dbReference type="NCBI Taxonomy" id="1261403"/>
    <lineage>
        <taxon>Bacteria</taxon>
        <taxon>Pseudomonadati</taxon>
        <taxon>Bacteroidota</taxon>
        <taxon>Bacteroidia</taxon>
        <taxon>Marinilabiliales</taxon>
        <taxon>Prolixibacteraceae</taxon>
        <taxon>Mangrovibacterium</taxon>
    </lineage>
</organism>
<protein>
    <recommendedName>
        <fullName evidence="3">LVIVD repeat-containing protein</fullName>
    </recommendedName>
</protein>
<reference evidence="1 2" key="1">
    <citation type="submission" date="2018-09" db="EMBL/GenBank/DDBJ databases">
        <title>Genomic Encyclopedia of Archaeal and Bacterial Type Strains, Phase II (KMG-II): from individual species to whole genera.</title>
        <authorList>
            <person name="Goeker M."/>
        </authorList>
    </citation>
    <scope>NUCLEOTIDE SEQUENCE [LARGE SCALE GENOMIC DNA]</scope>
    <source>
        <strain evidence="1 2">DSM 27148</strain>
    </source>
</reference>
<evidence type="ECO:0000313" key="1">
    <source>
        <dbReference type="EMBL" id="RKD91762.1"/>
    </source>
</evidence>
<sequence length="583" mass="61446">MKEKENLFDLVMLVNRLFMRQFKLYALVLIGMIMFACDSGDSETDSQSDQKIVLQLQNLDGRVHTDNAGVVETKGIAEMPENFYSVQMNVAKSATIESDVASDLPLTLIAEVDAPEYEGLTLQATHVCFNGNYAYVSYNVKGATYLGAVDVIDITDPALPQLAMQAVFPSMDISSLTIKNGVLYLAGARDVDAYEDVTNPAVLVKMNLDGDMLSDDITFLELSSFVGTDVVAGESYFYCVSGSTGALTAFSYTDDAVAATVETNDLRAVGVDGENLVTLSGADGIHVYDINATAEKLNFSVSDDVEEAKRTIDFYDGYVLVAEGYDGMGVYSVTDGSQKINIPVASVTDEDISLDDVVCNAVTASDDHIFMAEGAAGVVVYSLVDNGLDSPEEIGGLNLEGSANYVRGGGDYIFVADGTGGLKILKIVTTSASDEDTSSDYACDTYPAYSGSSWLNVNSNDDQAYSGSASLGGINISAQLIWCGSLAVSQHVNVNSQGEFVLIGSLATGQKANGNASSGSSLIVNSKMIVDGSLVVYGDLIVNSGGSLEFVGSSSSIAVYGDVTVNNSGEIIGDFTDETGNVK</sequence>
<dbReference type="EMBL" id="RAPN01000001">
    <property type="protein sequence ID" value="RKD91762.1"/>
    <property type="molecule type" value="Genomic_DNA"/>
</dbReference>
<proteinExistence type="predicted"/>
<gene>
    <name evidence="1" type="ORF">BC643_2127</name>
</gene>
<name>A0A419W8P8_9BACT</name>
<dbReference type="AlphaFoldDB" id="A0A419W8P8"/>
<comment type="caution">
    <text evidence="1">The sequence shown here is derived from an EMBL/GenBank/DDBJ whole genome shotgun (WGS) entry which is preliminary data.</text>
</comment>
<dbReference type="SUPFAM" id="SSF63825">
    <property type="entry name" value="YWTD domain"/>
    <property type="match status" value="1"/>
</dbReference>
<keyword evidence="2" id="KW-1185">Reference proteome</keyword>
<evidence type="ECO:0000313" key="2">
    <source>
        <dbReference type="Proteomes" id="UP000283387"/>
    </source>
</evidence>